<keyword evidence="3" id="KW-0315">Glutamine amidotransferase</keyword>
<dbReference type="Pfam" id="PF00733">
    <property type="entry name" value="Asn_synthase"/>
    <property type="match status" value="1"/>
</dbReference>
<dbReference type="Pfam" id="PF13537">
    <property type="entry name" value="GATase_7"/>
    <property type="match status" value="1"/>
</dbReference>
<evidence type="ECO:0000256" key="4">
    <source>
        <dbReference type="SAM" id="MobiDB-lite"/>
    </source>
</evidence>
<dbReference type="PANTHER" id="PTHR45937">
    <property type="entry name" value="ASPARAGINE SYNTHETASE DOMAIN-CONTAINING PROTEIN 1"/>
    <property type="match status" value="1"/>
</dbReference>
<dbReference type="AlphaFoldDB" id="A0A2T3B3I3"/>
<dbReference type="GO" id="GO:0006529">
    <property type="term" value="P:asparagine biosynthetic process"/>
    <property type="evidence" value="ECO:0007669"/>
    <property type="project" value="UniProtKB-KW"/>
</dbReference>
<dbReference type="InParanoid" id="A0A2T3B3I3"/>
<accession>A0A2T3B3I3</accession>
<dbReference type="Gene3D" id="3.40.50.620">
    <property type="entry name" value="HUPs"/>
    <property type="match status" value="1"/>
</dbReference>
<keyword evidence="7" id="KW-1185">Reference proteome</keyword>
<protein>
    <recommendedName>
        <fullName evidence="5">Glutamine amidotransferase type-2 domain-containing protein</fullName>
    </recommendedName>
</protein>
<dbReference type="InterPro" id="IPR014729">
    <property type="entry name" value="Rossmann-like_a/b/a_fold"/>
</dbReference>
<evidence type="ECO:0000256" key="2">
    <source>
        <dbReference type="ARBA" id="ARBA00022888"/>
    </source>
</evidence>
<dbReference type="RefSeq" id="XP_024721451.1">
    <property type="nucleotide sequence ID" value="XM_024863849.1"/>
</dbReference>
<dbReference type="SUPFAM" id="SSF52402">
    <property type="entry name" value="Adenine nucleotide alpha hydrolases-like"/>
    <property type="match status" value="1"/>
</dbReference>
<dbReference type="Gene3D" id="3.60.20.10">
    <property type="entry name" value="Glutamine Phosphoribosylpyrophosphate, subunit 1, domain 1"/>
    <property type="match status" value="1"/>
</dbReference>
<keyword evidence="2" id="KW-0061">Asparagine biosynthesis</keyword>
<dbReference type="SUPFAM" id="SSF56235">
    <property type="entry name" value="N-terminal nucleophile aminohydrolases (Ntn hydrolases)"/>
    <property type="match status" value="1"/>
</dbReference>
<dbReference type="InterPro" id="IPR017932">
    <property type="entry name" value="GATase_2_dom"/>
</dbReference>
<dbReference type="EMBL" id="KZ679010">
    <property type="protein sequence ID" value="PSS20181.1"/>
    <property type="molecule type" value="Genomic_DNA"/>
</dbReference>
<dbReference type="GeneID" id="36571930"/>
<dbReference type="PROSITE" id="PS51278">
    <property type="entry name" value="GATASE_TYPE_2"/>
    <property type="match status" value="1"/>
</dbReference>
<evidence type="ECO:0000256" key="1">
    <source>
        <dbReference type="ARBA" id="ARBA00022605"/>
    </source>
</evidence>
<organism evidence="6 7">
    <name type="scientific">Amorphotheca resinae ATCC 22711</name>
    <dbReference type="NCBI Taxonomy" id="857342"/>
    <lineage>
        <taxon>Eukaryota</taxon>
        <taxon>Fungi</taxon>
        <taxon>Dikarya</taxon>
        <taxon>Ascomycota</taxon>
        <taxon>Pezizomycotina</taxon>
        <taxon>Leotiomycetes</taxon>
        <taxon>Helotiales</taxon>
        <taxon>Amorphothecaceae</taxon>
        <taxon>Amorphotheca</taxon>
    </lineage>
</organism>
<dbReference type="InterPro" id="IPR001962">
    <property type="entry name" value="Asn_synthase"/>
</dbReference>
<feature type="domain" description="Glutamine amidotransferase type-2" evidence="5">
    <location>
        <begin position="2"/>
        <end position="214"/>
    </location>
</feature>
<name>A0A2T3B3I3_AMORE</name>
<dbReference type="FunCoup" id="A0A2T3B3I3">
    <property type="interactions" value="726"/>
</dbReference>
<dbReference type="CDD" id="cd01991">
    <property type="entry name" value="Asn_synthase_B_C"/>
    <property type="match status" value="1"/>
</dbReference>
<gene>
    <name evidence="6" type="ORF">M430DRAFT_18351</name>
</gene>
<evidence type="ECO:0000313" key="6">
    <source>
        <dbReference type="EMBL" id="PSS20181.1"/>
    </source>
</evidence>
<dbReference type="PANTHER" id="PTHR45937:SF1">
    <property type="entry name" value="ASPARAGINE SYNTHETASE DOMAIN-CONTAINING PROTEIN 1"/>
    <property type="match status" value="1"/>
</dbReference>
<dbReference type="InterPro" id="IPR029055">
    <property type="entry name" value="Ntn_hydrolases_N"/>
</dbReference>
<evidence type="ECO:0000259" key="5">
    <source>
        <dbReference type="PROSITE" id="PS51278"/>
    </source>
</evidence>
<feature type="region of interest" description="Disordered" evidence="4">
    <location>
        <begin position="340"/>
        <end position="375"/>
    </location>
</feature>
<proteinExistence type="predicted"/>
<dbReference type="OrthoDB" id="10252281at2759"/>
<dbReference type="CDD" id="cd03766">
    <property type="entry name" value="Gn_AT_II_novel"/>
    <property type="match status" value="1"/>
</dbReference>
<reference evidence="6 7" key="1">
    <citation type="journal article" date="2018" name="New Phytol.">
        <title>Comparative genomics and transcriptomics depict ericoid mycorrhizal fungi as versatile saprotrophs and plant mutualists.</title>
        <authorList>
            <person name="Martino E."/>
            <person name="Morin E."/>
            <person name="Grelet G.A."/>
            <person name="Kuo A."/>
            <person name="Kohler A."/>
            <person name="Daghino S."/>
            <person name="Barry K.W."/>
            <person name="Cichocki N."/>
            <person name="Clum A."/>
            <person name="Dockter R.B."/>
            <person name="Hainaut M."/>
            <person name="Kuo R.C."/>
            <person name="LaButti K."/>
            <person name="Lindahl B.D."/>
            <person name="Lindquist E.A."/>
            <person name="Lipzen A."/>
            <person name="Khouja H.R."/>
            <person name="Magnuson J."/>
            <person name="Murat C."/>
            <person name="Ohm R.A."/>
            <person name="Singer S.W."/>
            <person name="Spatafora J.W."/>
            <person name="Wang M."/>
            <person name="Veneault-Fourrey C."/>
            <person name="Henrissat B."/>
            <person name="Grigoriev I.V."/>
            <person name="Martin F.M."/>
            <person name="Perotto S."/>
        </authorList>
    </citation>
    <scope>NUCLEOTIDE SEQUENCE [LARGE SCALE GENOMIC DNA]</scope>
    <source>
        <strain evidence="6 7">ATCC 22711</strain>
    </source>
</reference>
<dbReference type="Proteomes" id="UP000241818">
    <property type="component" value="Unassembled WGS sequence"/>
</dbReference>
<keyword evidence="1" id="KW-0028">Amino-acid biosynthesis</keyword>
<dbReference type="STRING" id="857342.A0A2T3B3I3"/>
<evidence type="ECO:0000313" key="7">
    <source>
        <dbReference type="Proteomes" id="UP000241818"/>
    </source>
</evidence>
<sequence length="611" mass="67083">MCGIYASISTRGFQIPSPGLKHLLCKRGPDHVGEVQAEIEDDGLTYYLSFTSTVLALRGGHVTAQPFIDPQSGSVLCWNGEAWKIGPETVAGNDGQKVFAALLGASTTQGIGSESTSKVVETLNSISGPFAFVFFDNIHKQLFFGRDRLGRRSLLHNSLDDSKSIEFSSTADPARGLWEEVEADAIYVLSCRKEDAGKEVHRSDPGLISASILPLHRYAWGVSGQALQSASRDMMEISSVPSLGVFNRSLPLSAQVLNAQTSSVRLLRDHLCESLKLRILNIPEPPGFDQSHNVRVAVLFSGGLDCTVLARMAHDLLPPEQHIDLVNVAFENPRVIQAAENAPKSKKQAKMDTKSQNDTKGQNGATFTGDPVRISPYESCPDRETGRKAFQELQEVCPNRIWRFVAVNIPYTETMAHRETVVSLIHPHNTEMDLSIAYALYFAARGTGIASSNLDPSPAPYSTPARVLLSGLGADEMFGGYTRHATAFNRNGFPGLLDELELDVNRLGKRNLGRDDRVISHWGREARFPFLDESLVKWAVECPIWEKCGFQTIPSQEQEVPQIEPGKKVLRLLAYELGMHSVAQEKKRAIQFGARTAKMVVGKTKGTSLIS</sequence>
<dbReference type="GO" id="GO:0004066">
    <property type="term" value="F:asparagine synthase (glutamine-hydrolyzing) activity"/>
    <property type="evidence" value="ECO:0007669"/>
    <property type="project" value="InterPro"/>
</dbReference>
<dbReference type="InterPro" id="IPR051857">
    <property type="entry name" value="Asn_synthetase_domain"/>
</dbReference>
<evidence type="ECO:0000256" key="3">
    <source>
        <dbReference type="ARBA" id="ARBA00022962"/>
    </source>
</evidence>